<name>A0ABS2LIA4_9CELL</name>
<sequence length="147" mass="15711">MMTRINREQAHALAALVAALRGDWDTPGVLKALSDARDRGDVFRLAHAALYAAETPTNRTPAVIALAGEHWARGRDVGTGDTRFDRCDVPGDAHRSYPKGRCGACRADELAADDHTPTPAPAPIPAAYTSGANLVRQAARLPIKEHP</sequence>
<protein>
    <submittedName>
        <fullName evidence="1">Uncharacterized protein</fullName>
    </submittedName>
</protein>
<evidence type="ECO:0000313" key="1">
    <source>
        <dbReference type="EMBL" id="MBM7480150.1"/>
    </source>
</evidence>
<organism evidence="1 2">
    <name type="scientific">Oerskovia jenensis</name>
    <dbReference type="NCBI Taxonomy" id="162169"/>
    <lineage>
        <taxon>Bacteria</taxon>
        <taxon>Bacillati</taxon>
        <taxon>Actinomycetota</taxon>
        <taxon>Actinomycetes</taxon>
        <taxon>Micrococcales</taxon>
        <taxon>Cellulomonadaceae</taxon>
        <taxon>Oerskovia</taxon>
    </lineage>
</organism>
<dbReference type="Proteomes" id="UP000698059">
    <property type="component" value="Unassembled WGS sequence"/>
</dbReference>
<comment type="caution">
    <text evidence="1">The sequence shown here is derived from an EMBL/GenBank/DDBJ whole genome shotgun (WGS) entry which is preliminary data.</text>
</comment>
<dbReference type="EMBL" id="JAFBBO010000001">
    <property type="protein sequence ID" value="MBM7480150.1"/>
    <property type="molecule type" value="Genomic_DNA"/>
</dbReference>
<reference evidence="1 2" key="1">
    <citation type="submission" date="2021-01" db="EMBL/GenBank/DDBJ databases">
        <title>Sequencing the genomes of 1000 actinobacteria strains.</title>
        <authorList>
            <person name="Klenk H.-P."/>
        </authorList>
    </citation>
    <scope>NUCLEOTIDE SEQUENCE [LARGE SCALE GENOMIC DNA]</scope>
    <source>
        <strain evidence="1 2">DSM 46000</strain>
    </source>
</reference>
<evidence type="ECO:0000313" key="2">
    <source>
        <dbReference type="Proteomes" id="UP000698059"/>
    </source>
</evidence>
<gene>
    <name evidence="1" type="ORF">JOD49_003070</name>
</gene>
<proteinExistence type="predicted"/>
<dbReference type="RefSeq" id="WP_205307965.1">
    <property type="nucleotide sequence ID" value="NZ_BAAAVF010000007.1"/>
</dbReference>
<accession>A0ABS2LIA4</accession>
<keyword evidence="2" id="KW-1185">Reference proteome</keyword>